<dbReference type="OrthoDB" id="1002624at2759"/>
<dbReference type="PANTHER" id="PTHR33116">
    <property type="entry name" value="REVERSE TRANSCRIPTASE ZINC-BINDING DOMAIN-CONTAINING PROTEIN-RELATED-RELATED"/>
    <property type="match status" value="1"/>
</dbReference>
<dbReference type="InterPro" id="IPR036691">
    <property type="entry name" value="Endo/exonu/phosph_ase_sf"/>
</dbReference>
<dbReference type="SUPFAM" id="SSF56219">
    <property type="entry name" value="DNase I-like"/>
    <property type="match status" value="1"/>
</dbReference>
<dbReference type="EMBL" id="AWWV01015518">
    <property type="protein sequence ID" value="OMO52408.1"/>
    <property type="molecule type" value="Genomic_DNA"/>
</dbReference>
<dbReference type="PANTHER" id="PTHR33116:SF78">
    <property type="entry name" value="OS12G0587133 PROTEIN"/>
    <property type="match status" value="1"/>
</dbReference>
<accession>A0A1R3G2U1</accession>
<keyword evidence="3" id="KW-0548">Nucleotidyltransferase</keyword>
<keyword evidence="3" id="KW-0695">RNA-directed DNA polymerase</keyword>
<dbReference type="Pfam" id="PF03372">
    <property type="entry name" value="Exo_endo_phos"/>
    <property type="match status" value="1"/>
</dbReference>
<evidence type="ECO:0000313" key="4">
    <source>
        <dbReference type="Proteomes" id="UP000188268"/>
    </source>
</evidence>
<keyword evidence="3" id="KW-0808">Transferase</keyword>
<feature type="domain" description="Endonuclease/exonuclease/phosphatase" evidence="2">
    <location>
        <begin position="304"/>
        <end position="438"/>
    </location>
</feature>
<comment type="caution">
    <text evidence="3">The sequence shown here is derived from an EMBL/GenBank/DDBJ whole genome shotgun (WGS) entry which is preliminary data.</text>
</comment>
<dbReference type="GO" id="GO:0003964">
    <property type="term" value="F:RNA-directed DNA polymerase activity"/>
    <property type="evidence" value="ECO:0007669"/>
    <property type="project" value="UniProtKB-KW"/>
</dbReference>
<organism evidence="3 4">
    <name type="scientific">Corchorus capsularis</name>
    <name type="common">Jute</name>
    <dbReference type="NCBI Taxonomy" id="210143"/>
    <lineage>
        <taxon>Eukaryota</taxon>
        <taxon>Viridiplantae</taxon>
        <taxon>Streptophyta</taxon>
        <taxon>Embryophyta</taxon>
        <taxon>Tracheophyta</taxon>
        <taxon>Spermatophyta</taxon>
        <taxon>Magnoliopsida</taxon>
        <taxon>eudicotyledons</taxon>
        <taxon>Gunneridae</taxon>
        <taxon>Pentapetalae</taxon>
        <taxon>rosids</taxon>
        <taxon>malvids</taxon>
        <taxon>Malvales</taxon>
        <taxon>Malvaceae</taxon>
        <taxon>Grewioideae</taxon>
        <taxon>Apeibeae</taxon>
        <taxon>Corchorus</taxon>
    </lineage>
</organism>
<keyword evidence="4" id="KW-1185">Reference proteome</keyword>
<evidence type="ECO:0000256" key="1">
    <source>
        <dbReference type="SAM" id="MobiDB-lite"/>
    </source>
</evidence>
<evidence type="ECO:0000313" key="3">
    <source>
        <dbReference type="EMBL" id="OMO52408.1"/>
    </source>
</evidence>
<dbReference type="Proteomes" id="UP000188268">
    <property type="component" value="Unassembled WGS sequence"/>
</dbReference>
<name>A0A1R3G2U1_COCAP</name>
<sequence length="1185" mass="134187">MDAMVVEKGLAAEEEDHLDRSTNKVDQVGGSTSVVQETPVGLQGAARASSQGTFRDKLLKEGSDEDIDESIPFVSVDRELKKELHKPWRNSLIFKVLGKAIVFPFLRTRWKPKFRPSMDSFGLTPVWIRLPKLPIEFFQEKLLIQVGDSIGGKTAVNGGDGPSTNRFNVLYEDGDASMDAGEDREAEVATWSQGVVAGDNVLRHRKLIGKAKEGRRSKRVRRPKALRWGLKNTVASGKVVKDKGGAKAVSKTLEGLNPLDVANHLARPEELLSSSLSGAAVSFGFSEYLKSAHVGTRGIVGSKCLRNCRELVKLYSPDVLFLLETKCRDREVAKKYVLRLGFSDFAMVESTGLAGGIFLFWDNQKVNLSVQHLDSQFIHTKILLDQSLSWFLTGAYVRPHCSLKEKFWTDLQQLALSINSAWMVVGDFNDIASLDEKNGGARFCVNRAHLFVDRFEACGLFDLGSNMTSPPPKDKRPFRFQVAWLTHEEFDSCFEASWLRGLDILGSIIAMIEDVKRWSVDSFGDIFKRKPELVARINGIQNSQAYGCSSFLEELEVELQREYREVLYQEELLWYQKSRKQWVRDGDRNTRFYHLSTLMRGSRNKIVGLKVNDVWVTDDEVLKAYALQFYANLFSFRESVAMGLKAPGPDGMQPLFFQREWLIVREKLLLFVNQALSEGFFPLDLAKALMTLIPKCKNPQTMVDFRPISLLNTTYKVLSKLLVSRLRPLLQKLVGPWHSSFLPERGTTDNIIAMQELAQIIQDRVHRKQWKPVKIGRRGPSLSHLFFADDLMLFAQADENQLGVVMEFLREFASASGLSMSLSKSKLFISPNVVSRVASRMSQVCGIPLTRDLGRYLGVPVVHGRSSRYLYLSVVDKIRGKLTGWKRNLLSRAGRRTLAQSVLNAIPVYTMQTIFLPISICNWIDWITRNFIWGGDENSSHGHLVRWSQVSLPKSSGGLGVRAVRESNLLLLAKVSGGFGRKWLVGDGLNVNFWLDWWVGESPLLYFAIVDNVDTALLVADFIDPGGWWHLQSLANLLPWGKIREIMAIPLPKLRQRCDVRYWTDVWRCWQGVGLDLSNFFTANLSDWLSEIICDYVPWSSQFAMTVWLIWKSRNTLIFQQSQDNPSRVWFIARKLAREGRKPKYGFLGQFGYSGQLGTSIFLDPPHGIGSLLEQDFKGPLIVRN</sequence>
<protein>
    <submittedName>
        <fullName evidence="3">Reverse transcriptase</fullName>
    </submittedName>
</protein>
<dbReference type="Gramene" id="OMO52408">
    <property type="protein sequence ID" value="OMO52408"/>
    <property type="gene ID" value="CCACVL1_29230"/>
</dbReference>
<evidence type="ECO:0000259" key="2">
    <source>
        <dbReference type="Pfam" id="PF03372"/>
    </source>
</evidence>
<reference evidence="3 4" key="1">
    <citation type="submission" date="2013-09" db="EMBL/GenBank/DDBJ databases">
        <title>Corchorus capsularis genome sequencing.</title>
        <authorList>
            <person name="Alam M."/>
            <person name="Haque M.S."/>
            <person name="Islam M.S."/>
            <person name="Emdad E.M."/>
            <person name="Islam M.M."/>
            <person name="Ahmed B."/>
            <person name="Halim A."/>
            <person name="Hossen Q.M.M."/>
            <person name="Hossain M.Z."/>
            <person name="Ahmed R."/>
            <person name="Khan M.M."/>
            <person name="Islam R."/>
            <person name="Rashid M.M."/>
            <person name="Khan S.A."/>
            <person name="Rahman M.S."/>
            <person name="Alam M."/>
        </authorList>
    </citation>
    <scope>NUCLEOTIDE SEQUENCE [LARGE SCALE GENOMIC DNA]</scope>
    <source>
        <strain evidence="4">cv. CVL-1</strain>
        <tissue evidence="3">Whole seedling</tissue>
    </source>
</reference>
<dbReference type="InterPro" id="IPR005135">
    <property type="entry name" value="Endo/exonuclease/phosphatase"/>
</dbReference>
<gene>
    <name evidence="3" type="ORF">CCACVL1_29230</name>
</gene>
<proteinExistence type="predicted"/>
<dbReference type="STRING" id="210143.A0A1R3G2U1"/>
<dbReference type="Gene3D" id="3.60.10.10">
    <property type="entry name" value="Endonuclease/exonuclease/phosphatase"/>
    <property type="match status" value="1"/>
</dbReference>
<feature type="region of interest" description="Disordered" evidence="1">
    <location>
        <begin position="1"/>
        <end position="49"/>
    </location>
</feature>
<dbReference type="AlphaFoldDB" id="A0A1R3G2U1"/>
<dbReference type="CDD" id="cd01650">
    <property type="entry name" value="RT_nLTR_like"/>
    <property type="match status" value="1"/>
</dbReference>